<dbReference type="EMBL" id="LSDD01000082">
    <property type="protein sequence ID" value="KXB66084.1"/>
    <property type="molecule type" value="Genomic_DNA"/>
</dbReference>
<dbReference type="Pfam" id="PF00456">
    <property type="entry name" value="Transketolase_N"/>
    <property type="match status" value="1"/>
</dbReference>
<dbReference type="InterPro" id="IPR049557">
    <property type="entry name" value="Transketolase_CS"/>
</dbReference>
<dbReference type="Proteomes" id="UP000070483">
    <property type="component" value="Unassembled WGS sequence"/>
</dbReference>
<dbReference type="PANTHER" id="PTHR47514">
    <property type="entry name" value="TRANSKETOLASE N-TERMINAL SECTION-RELATED"/>
    <property type="match status" value="1"/>
</dbReference>
<dbReference type="PANTHER" id="PTHR47514:SF1">
    <property type="entry name" value="TRANSKETOLASE N-TERMINAL SECTION-RELATED"/>
    <property type="match status" value="1"/>
</dbReference>
<dbReference type="STRING" id="157687.HMPREF3180_01082"/>
<evidence type="ECO:0000256" key="2">
    <source>
        <dbReference type="ARBA" id="ARBA00007131"/>
    </source>
</evidence>
<evidence type="ECO:0000256" key="5">
    <source>
        <dbReference type="ARBA" id="ARBA00023052"/>
    </source>
</evidence>
<evidence type="ECO:0000259" key="6">
    <source>
        <dbReference type="Pfam" id="PF00456"/>
    </source>
</evidence>
<reference evidence="8" key="1">
    <citation type="submission" date="2016-01" db="EMBL/GenBank/DDBJ databases">
        <authorList>
            <person name="Mitreva M."/>
            <person name="Pepin K.H."/>
            <person name="Mihindukulasuriya K.A."/>
            <person name="Fulton R."/>
            <person name="Fronick C."/>
            <person name="O'Laughlin M."/>
            <person name="Miner T."/>
            <person name="Herter B."/>
            <person name="Rosa B.A."/>
            <person name="Cordes M."/>
            <person name="Tomlinson C."/>
            <person name="Wollam A."/>
            <person name="Palsikar V.B."/>
            <person name="Mardis E.R."/>
            <person name="Wilson R.K."/>
        </authorList>
    </citation>
    <scope>NUCLEOTIDE SEQUENCE [LARGE SCALE GENOMIC DNA]</scope>
    <source>
        <strain evidence="8">KA00185</strain>
    </source>
</reference>
<dbReference type="Gene3D" id="3.40.50.970">
    <property type="match status" value="1"/>
</dbReference>
<proteinExistence type="inferred from homology"/>
<dbReference type="AlphaFoldDB" id="A0A134AEK0"/>
<name>A0A134AEK0_9FUSO</name>
<keyword evidence="4" id="KW-0479">Metal-binding</keyword>
<evidence type="ECO:0000256" key="1">
    <source>
        <dbReference type="ARBA" id="ARBA00001964"/>
    </source>
</evidence>
<dbReference type="CDD" id="cd02012">
    <property type="entry name" value="TPP_TK"/>
    <property type="match status" value="1"/>
</dbReference>
<keyword evidence="8" id="KW-1185">Reference proteome</keyword>
<evidence type="ECO:0000256" key="3">
    <source>
        <dbReference type="ARBA" id="ARBA00022679"/>
    </source>
</evidence>
<dbReference type="PROSITE" id="PS00801">
    <property type="entry name" value="TRANSKETOLASE_1"/>
    <property type="match status" value="1"/>
</dbReference>
<evidence type="ECO:0000313" key="8">
    <source>
        <dbReference type="Proteomes" id="UP000070483"/>
    </source>
</evidence>
<keyword evidence="3" id="KW-0808">Transferase</keyword>
<gene>
    <name evidence="7" type="ORF">HMPREF3180_01082</name>
</gene>
<organism evidence="7 8">
    <name type="scientific">Leptotrichia wadei</name>
    <dbReference type="NCBI Taxonomy" id="157687"/>
    <lineage>
        <taxon>Bacteria</taxon>
        <taxon>Fusobacteriati</taxon>
        <taxon>Fusobacteriota</taxon>
        <taxon>Fusobacteriia</taxon>
        <taxon>Fusobacteriales</taxon>
        <taxon>Leptotrichiaceae</taxon>
        <taxon>Leptotrichia</taxon>
    </lineage>
</organism>
<protein>
    <submittedName>
        <fullName evidence="7">Transketolase, thiamine diphosphate binding domain protein</fullName>
    </submittedName>
</protein>
<dbReference type="InterPro" id="IPR029061">
    <property type="entry name" value="THDP-binding"/>
</dbReference>
<comment type="caution">
    <text evidence="7">The sequence shown here is derived from an EMBL/GenBank/DDBJ whole genome shotgun (WGS) entry which is preliminary data.</text>
</comment>
<dbReference type="PATRIC" id="fig|157687.3.peg.1078"/>
<dbReference type="InterPro" id="IPR005474">
    <property type="entry name" value="Transketolase_N"/>
</dbReference>
<evidence type="ECO:0000256" key="4">
    <source>
        <dbReference type="ARBA" id="ARBA00022723"/>
    </source>
</evidence>
<accession>A0A134AEK0</accession>
<dbReference type="GO" id="GO:0016740">
    <property type="term" value="F:transferase activity"/>
    <property type="evidence" value="ECO:0007669"/>
    <property type="project" value="UniProtKB-KW"/>
</dbReference>
<evidence type="ECO:0000313" key="7">
    <source>
        <dbReference type="EMBL" id="KXB66084.1"/>
    </source>
</evidence>
<comment type="cofactor">
    <cofactor evidence="1">
        <name>thiamine diphosphate</name>
        <dbReference type="ChEBI" id="CHEBI:58937"/>
    </cofactor>
</comment>
<sequence>MITEVFMKIEDLQKKAKTLRKDIIEMIYGAKSGHPGGSLSIADILSVLYWKEMNIDPENPKMENRDRLVLSKGHAAPALYAALIEKGFLGKEGRDLIPTLRKWHSPLQGHPDMKKLAGVEMSTGSLGQGLSAANGMALSAKIYKNDYRVYVILGDGELQEGQVWEAVMTAAHYKLDNLVAIVDYNNLQIDGKVSDVMDVAPVGEKFKAFSWNVIEIDGHNYEEIIDALDTARTVKGQPTVIVANTVKGKGVSFMENNAGFHGAAPNEEEYKKAMEELS</sequence>
<keyword evidence="5" id="KW-0786">Thiamine pyrophosphate</keyword>
<dbReference type="GO" id="GO:0046872">
    <property type="term" value="F:metal ion binding"/>
    <property type="evidence" value="ECO:0007669"/>
    <property type="project" value="UniProtKB-KW"/>
</dbReference>
<comment type="similarity">
    <text evidence="2">Belongs to the transketolase family.</text>
</comment>
<feature type="domain" description="Transketolase N-terminal" evidence="6">
    <location>
        <begin position="14"/>
        <end position="275"/>
    </location>
</feature>
<dbReference type="SUPFAM" id="SSF52518">
    <property type="entry name" value="Thiamin diphosphate-binding fold (THDP-binding)"/>
    <property type="match status" value="1"/>
</dbReference>